<organism evidence="4 5">
    <name type="scientific">Fusarium gaditjirri</name>
    <dbReference type="NCBI Taxonomy" id="282569"/>
    <lineage>
        <taxon>Eukaryota</taxon>
        <taxon>Fungi</taxon>
        <taxon>Dikarya</taxon>
        <taxon>Ascomycota</taxon>
        <taxon>Pezizomycotina</taxon>
        <taxon>Sordariomycetes</taxon>
        <taxon>Hypocreomycetidae</taxon>
        <taxon>Hypocreales</taxon>
        <taxon>Nectriaceae</taxon>
        <taxon>Fusarium</taxon>
        <taxon>Fusarium nisikadoi species complex</taxon>
    </lineage>
</organism>
<dbReference type="SUPFAM" id="SSF48403">
    <property type="entry name" value="Ankyrin repeat"/>
    <property type="match status" value="1"/>
</dbReference>
<dbReference type="EMBL" id="JABFAI010000146">
    <property type="protein sequence ID" value="KAF4952933.1"/>
    <property type="molecule type" value="Genomic_DNA"/>
</dbReference>
<dbReference type="AlphaFoldDB" id="A0A8H4T7T9"/>
<dbReference type="Proteomes" id="UP000604273">
    <property type="component" value="Unassembled WGS sequence"/>
</dbReference>
<gene>
    <name evidence="4" type="ORF">FGADI_6366</name>
</gene>
<dbReference type="Gene3D" id="1.25.40.20">
    <property type="entry name" value="Ankyrin repeat-containing domain"/>
    <property type="match status" value="3"/>
</dbReference>
<dbReference type="PANTHER" id="PTHR24198:SF165">
    <property type="entry name" value="ANKYRIN REPEAT-CONTAINING PROTEIN-RELATED"/>
    <property type="match status" value="1"/>
</dbReference>
<dbReference type="PROSITE" id="PS50297">
    <property type="entry name" value="ANK_REP_REGION"/>
    <property type="match status" value="1"/>
</dbReference>
<feature type="repeat" description="ANK" evidence="3">
    <location>
        <begin position="239"/>
        <end position="277"/>
    </location>
</feature>
<dbReference type="PANTHER" id="PTHR24198">
    <property type="entry name" value="ANKYRIN REPEAT AND PROTEIN KINASE DOMAIN-CONTAINING PROTEIN"/>
    <property type="match status" value="1"/>
</dbReference>
<evidence type="ECO:0000313" key="5">
    <source>
        <dbReference type="Proteomes" id="UP000604273"/>
    </source>
</evidence>
<dbReference type="OrthoDB" id="823504at2759"/>
<evidence type="ECO:0000256" key="3">
    <source>
        <dbReference type="PROSITE-ProRule" id="PRU00023"/>
    </source>
</evidence>
<protein>
    <recommendedName>
        <fullName evidence="6">Ankyrin</fullName>
    </recommendedName>
</protein>
<keyword evidence="1" id="KW-0677">Repeat</keyword>
<evidence type="ECO:0000256" key="2">
    <source>
        <dbReference type="ARBA" id="ARBA00023043"/>
    </source>
</evidence>
<proteinExistence type="predicted"/>
<dbReference type="InterPro" id="IPR036770">
    <property type="entry name" value="Ankyrin_rpt-contain_sf"/>
</dbReference>
<comment type="caution">
    <text evidence="4">The sequence shown here is derived from an EMBL/GenBank/DDBJ whole genome shotgun (WGS) entry which is preliminary data.</text>
</comment>
<dbReference type="Pfam" id="PF13637">
    <property type="entry name" value="Ank_4"/>
    <property type="match status" value="1"/>
</dbReference>
<sequence length="434" mass="47682">MEIRFESGELLLLNEAAEHGHVDTVRFLLNNQPRYASINERDCKGNTPLLSAVSGRFIDLPTCAQEGQPGPAESEAIVNLLLDRGASASDASYEGEKISNTVLTLAAKWAGAKLIKRLIDDGADTYTKVERDRWNDKFWNLPDCSFEVNALYVACTHANFEAVKTLIDYWGVEVDILDVLWQRDGRGSLPLHWVTQSGLPKVSFGYSEAAVCDKARSIMNIIELLLDLDPTIINVTDNDGNTPLHYATRSPSRYDKMYTPIIQLLCARGGDASIQNTEGQTPLHTLFCLEDGGWYLDNWCKKNSVDTVTVITLLDHGASPADIDMAGDTPLHIAAANLEWADAVSLLLERGADPALPSLNGQTALHRAGGGTYLRLNKDYKAPERIRAQEDMLSRLVKAGGVELMDLTDAEGMKPGEICAKTRQGWKELDGPPK</sequence>
<evidence type="ECO:0000313" key="4">
    <source>
        <dbReference type="EMBL" id="KAF4952933.1"/>
    </source>
</evidence>
<evidence type="ECO:0008006" key="6">
    <source>
        <dbReference type="Google" id="ProtNLM"/>
    </source>
</evidence>
<keyword evidence="2 3" id="KW-0040">ANK repeat</keyword>
<name>A0A8H4T7T9_9HYPO</name>
<dbReference type="Pfam" id="PF12796">
    <property type="entry name" value="Ank_2"/>
    <property type="match status" value="1"/>
</dbReference>
<feature type="repeat" description="ANK" evidence="3">
    <location>
        <begin position="326"/>
        <end position="359"/>
    </location>
</feature>
<dbReference type="SMART" id="SM00248">
    <property type="entry name" value="ANK"/>
    <property type="match status" value="7"/>
</dbReference>
<reference evidence="4" key="1">
    <citation type="journal article" date="2020" name="BMC Genomics">
        <title>Correction to: Identification and distribution of gene clusters required for synthesis of sphingolipid metabolism inhibitors in diverse species of the filamentous fungus Fusarium.</title>
        <authorList>
            <person name="Kim H.S."/>
            <person name="Lohmar J.M."/>
            <person name="Busman M."/>
            <person name="Brown D.W."/>
            <person name="Naumann T.A."/>
            <person name="Divon H.H."/>
            <person name="Lysoe E."/>
            <person name="Uhlig S."/>
            <person name="Proctor R.H."/>
        </authorList>
    </citation>
    <scope>NUCLEOTIDE SEQUENCE</scope>
    <source>
        <strain evidence="4">NRRL 45417</strain>
    </source>
</reference>
<accession>A0A8H4T7T9</accession>
<dbReference type="InterPro" id="IPR002110">
    <property type="entry name" value="Ankyrin_rpt"/>
</dbReference>
<dbReference type="Pfam" id="PF00023">
    <property type="entry name" value="Ank"/>
    <property type="match status" value="1"/>
</dbReference>
<reference evidence="4" key="2">
    <citation type="submission" date="2020-05" db="EMBL/GenBank/DDBJ databases">
        <authorList>
            <person name="Kim H.-S."/>
            <person name="Proctor R.H."/>
            <person name="Brown D.W."/>
        </authorList>
    </citation>
    <scope>NUCLEOTIDE SEQUENCE</scope>
    <source>
        <strain evidence="4">NRRL 45417</strain>
    </source>
</reference>
<keyword evidence="5" id="KW-1185">Reference proteome</keyword>
<dbReference type="PROSITE" id="PS50088">
    <property type="entry name" value="ANK_REPEAT"/>
    <property type="match status" value="2"/>
</dbReference>
<evidence type="ECO:0000256" key="1">
    <source>
        <dbReference type="ARBA" id="ARBA00022737"/>
    </source>
</evidence>